<name>A0A6M8SRJ4_9NEIS</name>
<sequence length="167" mass="19313">MNMATSPSNRAALTPFDRKLEYQSALLNVLRIAQRELILCERDYCESDIDSRACHDALWAFFTAPSPGRLKILVQNADFLATRCPRLLQLRDRFSHLIEIRQVTTFSYGQEKGFVIADRQLFMQRHHFSSFRGETGENPHVVANLQHDFALLWEQASPADSLQRLYL</sequence>
<dbReference type="EMBL" id="CP054143">
    <property type="protein sequence ID" value="QKJ67973.1"/>
    <property type="molecule type" value="Genomic_DNA"/>
</dbReference>
<gene>
    <name evidence="2" type="ORF">HQN60_15280</name>
</gene>
<dbReference type="Proteomes" id="UP000504844">
    <property type="component" value="Chromosome"/>
</dbReference>
<keyword evidence="3" id="KW-1185">Reference proteome</keyword>
<feature type="domain" description="DUF7931" evidence="1">
    <location>
        <begin position="21"/>
        <end position="165"/>
    </location>
</feature>
<organism evidence="2 3">
    <name type="scientific">Deefgea piscis</name>
    <dbReference type="NCBI Taxonomy" id="2739061"/>
    <lineage>
        <taxon>Bacteria</taxon>
        <taxon>Pseudomonadati</taxon>
        <taxon>Pseudomonadota</taxon>
        <taxon>Betaproteobacteria</taxon>
        <taxon>Neisseriales</taxon>
        <taxon>Chitinibacteraceae</taxon>
        <taxon>Deefgea</taxon>
    </lineage>
</organism>
<accession>A0A6M8SRJ4</accession>
<evidence type="ECO:0000259" key="1">
    <source>
        <dbReference type="Pfam" id="PF25559"/>
    </source>
</evidence>
<evidence type="ECO:0000313" key="2">
    <source>
        <dbReference type="EMBL" id="QKJ67973.1"/>
    </source>
</evidence>
<evidence type="ECO:0000313" key="3">
    <source>
        <dbReference type="Proteomes" id="UP000504844"/>
    </source>
</evidence>
<proteinExistence type="predicted"/>
<dbReference type="InterPro" id="IPR057691">
    <property type="entry name" value="DUF7931"/>
</dbReference>
<dbReference type="KEGG" id="dee:HQN60_15280"/>
<reference evidence="2 3" key="1">
    <citation type="submission" date="2020-05" db="EMBL/GenBank/DDBJ databases">
        <title>Complete genome sequence of Deefgea sp. D17.</title>
        <authorList>
            <person name="Bae J.-W."/>
            <person name="Han J.E."/>
        </authorList>
    </citation>
    <scope>NUCLEOTIDE SEQUENCE [LARGE SCALE GENOMIC DNA]</scope>
    <source>
        <strain evidence="2 3">D17</strain>
    </source>
</reference>
<dbReference type="RefSeq" id="WP_173534474.1">
    <property type="nucleotide sequence ID" value="NZ_CP054143.1"/>
</dbReference>
<dbReference type="Pfam" id="PF25559">
    <property type="entry name" value="DUF7931"/>
    <property type="match status" value="1"/>
</dbReference>
<dbReference type="AlphaFoldDB" id="A0A6M8SRJ4"/>
<protein>
    <recommendedName>
        <fullName evidence="1">DUF7931 domain-containing protein</fullName>
    </recommendedName>
</protein>